<gene>
    <name evidence="2" type="primary">Aste57867_240</name>
    <name evidence="1" type="ORF">As57867_000240</name>
    <name evidence="2" type="ORF">ASTE57867_240</name>
</gene>
<sequence length="157" mass="18279">MSDADWTIDTPTEVLWDAVDELRQRRQGLVSTRRLEKSSFNQRVTTFQSQMSSNPAMRANAETQMRMMVQQKNFAKENFLRQTDEIDGKIVVIERLLDKQRARDIAKLKAADASQLQESCNRLSLQWGELRSEVNIFKSEFARQLDELRQVVATLKK</sequence>
<name>A0A485K4M1_9STRA</name>
<dbReference type="Proteomes" id="UP000332933">
    <property type="component" value="Unassembled WGS sequence"/>
</dbReference>
<evidence type="ECO:0000313" key="2">
    <source>
        <dbReference type="EMBL" id="VFT77466.1"/>
    </source>
</evidence>
<dbReference type="OrthoDB" id="10409752at2759"/>
<accession>A0A485K4M1</accession>
<dbReference type="AlphaFoldDB" id="A0A485K4M1"/>
<organism evidence="2 3">
    <name type="scientific">Aphanomyces stellatus</name>
    <dbReference type="NCBI Taxonomy" id="120398"/>
    <lineage>
        <taxon>Eukaryota</taxon>
        <taxon>Sar</taxon>
        <taxon>Stramenopiles</taxon>
        <taxon>Oomycota</taxon>
        <taxon>Saprolegniomycetes</taxon>
        <taxon>Saprolegniales</taxon>
        <taxon>Verrucalvaceae</taxon>
        <taxon>Aphanomyces</taxon>
    </lineage>
</organism>
<evidence type="ECO:0000313" key="1">
    <source>
        <dbReference type="EMBL" id="KAF0720521.1"/>
    </source>
</evidence>
<proteinExistence type="predicted"/>
<keyword evidence="3" id="KW-1185">Reference proteome</keyword>
<dbReference type="EMBL" id="VJMH01000010">
    <property type="protein sequence ID" value="KAF0720521.1"/>
    <property type="molecule type" value="Genomic_DNA"/>
</dbReference>
<protein>
    <submittedName>
        <fullName evidence="2">Aste57867_240 protein</fullName>
    </submittedName>
</protein>
<reference evidence="2 3" key="1">
    <citation type="submission" date="2019-03" db="EMBL/GenBank/DDBJ databases">
        <authorList>
            <person name="Gaulin E."/>
            <person name="Dumas B."/>
        </authorList>
    </citation>
    <scope>NUCLEOTIDE SEQUENCE [LARGE SCALE GENOMIC DNA]</scope>
    <source>
        <strain evidence="2">CBS 568.67</strain>
    </source>
</reference>
<reference evidence="1" key="2">
    <citation type="submission" date="2019-06" db="EMBL/GenBank/DDBJ databases">
        <title>Genomics analysis of Aphanomyces spp. identifies a new class of oomycete effector associated with host adaptation.</title>
        <authorList>
            <person name="Gaulin E."/>
        </authorList>
    </citation>
    <scope>NUCLEOTIDE SEQUENCE</scope>
    <source>
        <strain evidence="1">CBS 578.67</strain>
    </source>
</reference>
<dbReference type="EMBL" id="CAADRA010000010">
    <property type="protein sequence ID" value="VFT77466.1"/>
    <property type="molecule type" value="Genomic_DNA"/>
</dbReference>
<evidence type="ECO:0000313" key="3">
    <source>
        <dbReference type="Proteomes" id="UP000332933"/>
    </source>
</evidence>